<dbReference type="InterPro" id="IPR036388">
    <property type="entry name" value="WH-like_DNA-bd_sf"/>
</dbReference>
<evidence type="ECO:0000259" key="5">
    <source>
        <dbReference type="PROSITE" id="PS50931"/>
    </source>
</evidence>
<keyword evidence="7" id="KW-1185">Reference proteome</keyword>
<dbReference type="InterPro" id="IPR000847">
    <property type="entry name" value="LysR_HTH_N"/>
</dbReference>
<dbReference type="InterPro" id="IPR036390">
    <property type="entry name" value="WH_DNA-bd_sf"/>
</dbReference>
<dbReference type="Proteomes" id="UP000549616">
    <property type="component" value="Unassembled WGS sequence"/>
</dbReference>
<dbReference type="GO" id="GO:0032993">
    <property type="term" value="C:protein-DNA complex"/>
    <property type="evidence" value="ECO:0007669"/>
    <property type="project" value="TreeGrafter"/>
</dbReference>
<reference evidence="6 7" key="1">
    <citation type="submission" date="2020-07" db="EMBL/GenBank/DDBJ databases">
        <title>Sequencing the genomes of 1000 actinobacteria strains.</title>
        <authorList>
            <person name="Klenk H.-P."/>
        </authorList>
    </citation>
    <scope>NUCLEOTIDE SEQUENCE [LARGE SCALE GENOMIC DNA]</scope>
    <source>
        <strain evidence="6 7">DSM 104006</strain>
    </source>
</reference>
<feature type="domain" description="HTH lysR-type" evidence="5">
    <location>
        <begin position="1"/>
        <end position="59"/>
    </location>
</feature>
<evidence type="ECO:0000256" key="3">
    <source>
        <dbReference type="ARBA" id="ARBA00023125"/>
    </source>
</evidence>
<evidence type="ECO:0000256" key="1">
    <source>
        <dbReference type="ARBA" id="ARBA00009437"/>
    </source>
</evidence>
<proteinExistence type="inferred from homology"/>
<dbReference type="SUPFAM" id="SSF46785">
    <property type="entry name" value="Winged helix' DNA-binding domain"/>
    <property type="match status" value="1"/>
</dbReference>
<dbReference type="RefSeq" id="WP_179772638.1">
    <property type="nucleotide sequence ID" value="NZ_JACCFK010000001.1"/>
</dbReference>
<dbReference type="CDD" id="cd08423">
    <property type="entry name" value="PBP2_LTTR_like_6"/>
    <property type="match status" value="1"/>
</dbReference>
<dbReference type="SUPFAM" id="SSF53850">
    <property type="entry name" value="Periplasmic binding protein-like II"/>
    <property type="match status" value="1"/>
</dbReference>
<keyword evidence="2" id="KW-0805">Transcription regulation</keyword>
<dbReference type="PANTHER" id="PTHR30346">
    <property type="entry name" value="TRANSCRIPTIONAL DUAL REGULATOR HCAR-RELATED"/>
    <property type="match status" value="1"/>
</dbReference>
<dbReference type="GO" id="GO:0003700">
    <property type="term" value="F:DNA-binding transcription factor activity"/>
    <property type="evidence" value="ECO:0007669"/>
    <property type="project" value="InterPro"/>
</dbReference>
<dbReference type="PANTHER" id="PTHR30346:SF29">
    <property type="entry name" value="LYSR SUBSTRATE-BINDING"/>
    <property type="match status" value="1"/>
</dbReference>
<organism evidence="6 7">
    <name type="scientific">Amycolatopsis endophytica</name>
    <dbReference type="NCBI Taxonomy" id="860233"/>
    <lineage>
        <taxon>Bacteria</taxon>
        <taxon>Bacillati</taxon>
        <taxon>Actinomycetota</taxon>
        <taxon>Actinomycetes</taxon>
        <taxon>Pseudonocardiales</taxon>
        <taxon>Pseudonocardiaceae</taxon>
        <taxon>Amycolatopsis</taxon>
    </lineage>
</organism>
<dbReference type="Pfam" id="PF00126">
    <property type="entry name" value="HTH_1"/>
    <property type="match status" value="1"/>
</dbReference>
<dbReference type="Pfam" id="PF03466">
    <property type="entry name" value="LysR_substrate"/>
    <property type="match status" value="1"/>
</dbReference>
<dbReference type="Gene3D" id="1.10.10.10">
    <property type="entry name" value="Winged helix-like DNA-binding domain superfamily/Winged helix DNA-binding domain"/>
    <property type="match status" value="1"/>
</dbReference>
<evidence type="ECO:0000256" key="2">
    <source>
        <dbReference type="ARBA" id="ARBA00023015"/>
    </source>
</evidence>
<evidence type="ECO:0000313" key="6">
    <source>
        <dbReference type="EMBL" id="NYI88398.1"/>
    </source>
</evidence>
<protein>
    <submittedName>
        <fullName evidence="6">DNA-binding transcriptional LysR family regulator</fullName>
    </submittedName>
</protein>
<name>A0A853B043_9PSEU</name>
<keyword evidence="4" id="KW-0804">Transcription</keyword>
<evidence type="ECO:0000256" key="4">
    <source>
        <dbReference type="ARBA" id="ARBA00023163"/>
    </source>
</evidence>
<dbReference type="InterPro" id="IPR005119">
    <property type="entry name" value="LysR_subst-bd"/>
</dbReference>
<comment type="caution">
    <text evidence="6">The sequence shown here is derived from an EMBL/GenBank/DDBJ whole genome shotgun (WGS) entry which is preliminary data.</text>
</comment>
<dbReference type="AlphaFoldDB" id="A0A853B043"/>
<dbReference type="PROSITE" id="PS50931">
    <property type="entry name" value="HTH_LYSR"/>
    <property type="match status" value="1"/>
</dbReference>
<sequence length="293" mass="31428">MLVAERLRVLVEVAHAGSIATAARTMGFTASALSQQLARLEREAGCALLERRATGTSLTEAGRVLVRHGEAIVGELREAEQALAALRDRPPATLTVGTFATAGQVLLPQVIGEFRRTHPETRLRLADLEPPEGYDLVVSGELDLLITHRYPGRHLPPARGLTRVPLLADRLRLVLPPRHPAAGKDEVKLVDLAADDWISADRACLDLLAARDGIEPRIAYETKDYAAILALVRAGLGAALVPATVVRDADGIVVRDLAGSTLDREIHAVHRPRPAAHVSALVGLLTRVASRLS</sequence>
<keyword evidence="3 6" id="KW-0238">DNA-binding</keyword>
<dbReference type="GO" id="GO:0003677">
    <property type="term" value="F:DNA binding"/>
    <property type="evidence" value="ECO:0007669"/>
    <property type="project" value="UniProtKB-KW"/>
</dbReference>
<dbReference type="Gene3D" id="3.40.190.290">
    <property type="match status" value="1"/>
</dbReference>
<comment type="similarity">
    <text evidence="1">Belongs to the LysR transcriptional regulatory family.</text>
</comment>
<dbReference type="EMBL" id="JACCFK010000001">
    <property type="protein sequence ID" value="NYI88398.1"/>
    <property type="molecule type" value="Genomic_DNA"/>
</dbReference>
<gene>
    <name evidence="6" type="ORF">HNR02_001721</name>
</gene>
<evidence type="ECO:0000313" key="7">
    <source>
        <dbReference type="Proteomes" id="UP000549616"/>
    </source>
</evidence>
<accession>A0A853B043</accession>